<protein>
    <submittedName>
        <fullName evidence="2">Uncharacterized protein</fullName>
    </submittedName>
</protein>
<accession>A0ABU1N6C0</accession>
<evidence type="ECO:0000313" key="2">
    <source>
        <dbReference type="EMBL" id="MDR6533812.1"/>
    </source>
</evidence>
<reference evidence="2 3" key="1">
    <citation type="submission" date="2023-07" db="EMBL/GenBank/DDBJ databases">
        <title>Sorghum-associated microbial communities from plants grown in Nebraska, USA.</title>
        <authorList>
            <person name="Schachtman D."/>
        </authorList>
    </citation>
    <scope>NUCLEOTIDE SEQUENCE [LARGE SCALE GENOMIC DNA]</scope>
    <source>
        <strain evidence="2 3">DS2154</strain>
    </source>
</reference>
<dbReference type="RefSeq" id="WP_056761196.1">
    <property type="nucleotide sequence ID" value="NZ_JAVDRL010000015.1"/>
</dbReference>
<gene>
    <name evidence="2" type="ORF">J2800_004582</name>
</gene>
<name>A0ABU1N6C0_9CAUL</name>
<evidence type="ECO:0000256" key="1">
    <source>
        <dbReference type="SAM" id="SignalP"/>
    </source>
</evidence>
<evidence type="ECO:0000313" key="3">
    <source>
        <dbReference type="Proteomes" id="UP001262754"/>
    </source>
</evidence>
<feature type="signal peptide" evidence="1">
    <location>
        <begin position="1"/>
        <end position="22"/>
    </location>
</feature>
<organism evidence="2 3">
    <name type="scientific">Caulobacter rhizosphaerae</name>
    <dbReference type="NCBI Taxonomy" id="2010972"/>
    <lineage>
        <taxon>Bacteria</taxon>
        <taxon>Pseudomonadati</taxon>
        <taxon>Pseudomonadota</taxon>
        <taxon>Alphaproteobacteria</taxon>
        <taxon>Caulobacterales</taxon>
        <taxon>Caulobacteraceae</taxon>
        <taxon>Caulobacter</taxon>
    </lineage>
</organism>
<keyword evidence="1" id="KW-0732">Signal</keyword>
<proteinExistence type="predicted"/>
<sequence>MPYPTFVPALLGLALAAAPAIAGAETWRCSATKGPVTHDLSATVEGERVTGFDYLASTKGASEITSCSLAPEGKPTAGPAGVTTFPLTDDDVAVARRSGDTIVFDFTRTRLSNYCGQSSTIAATLTLKAGAKHCLAVRNQ</sequence>
<dbReference type="EMBL" id="JAVDRL010000015">
    <property type="protein sequence ID" value="MDR6533812.1"/>
    <property type="molecule type" value="Genomic_DNA"/>
</dbReference>
<feature type="chain" id="PRO_5047257963" evidence="1">
    <location>
        <begin position="23"/>
        <end position="140"/>
    </location>
</feature>
<comment type="caution">
    <text evidence="2">The sequence shown here is derived from an EMBL/GenBank/DDBJ whole genome shotgun (WGS) entry which is preliminary data.</text>
</comment>
<dbReference type="Proteomes" id="UP001262754">
    <property type="component" value="Unassembled WGS sequence"/>
</dbReference>
<keyword evidence="3" id="KW-1185">Reference proteome</keyword>